<evidence type="ECO:0000256" key="3">
    <source>
        <dbReference type="ARBA" id="ARBA00022989"/>
    </source>
</evidence>
<feature type="transmembrane region" description="Helical" evidence="5">
    <location>
        <begin position="175"/>
        <end position="198"/>
    </location>
</feature>
<feature type="transmembrane region" description="Helical" evidence="5">
    <location>
        <begin position="204"/>
        <end position="226"/>
    </location>
</feature>
<keyword evidence="4 5" id="KW-0472">Membrane</keyword>
<dbReference type="STRING" id="48003.BLA55_01550"/>
<feature type="transmembrane region" description="Helical" evidence="5">
    <location>
        <begin position="39"/>
        <end position="59"/>
    </location>
</feature>
<dbReference type="AlphaFoldDB" id="A0A1L4FRX6"/>
<sequence>MTIKTIINIVSWITVIITISLSIPQLIKLFKDKKTGKVNFISFWIFHIGILLWTCYGAVTKSRINDVQVDYHPFLNVIIADGISLFINGLMMFLLYYYLPNVSRKTIIKASVAIVATLIINVFLVWMWIFTKWRISENASSIFALIAPAFTTFSFVPQLITSIKSKNWKGVSPYMFLLYTLNNIVWIIFWILNIYVAASAGASLIHWIIALLWQIISLVIYSYQLWATIHYNKKPKNA</sequence>
<gene>
    <name evidence="6" type="ORF">BLA55_01550</name>
</gene>
<dbReference type="Pfam" id="PF04193">
    <property type="entry name" value="PQ-loop"/>
    <property type="match status" value="2"/>
</dbReference>
<dbReference type="Proteomes" id="UP000184322">
    <property type="component" value="Chromosome"/>
</dbReference>
<evidence type="ECO:0000313" key="6">
    <source>
        <dbReference type="EMBL" id="APJ38356.1"/>
    </source>
</evidence>
<evidence type="ECO:0000256" key="4">
    <source>
        <dbReference type="ARBA" id="ARBA00023136"/>
    </source>
</evidence>
<dbReference type="Gene3D" id="1.20.1280.290">
    <property type="match status" value="2"/>
</dbReference>
<dbReference type="KEGG" id="mpul:BLA55_01550"/>
<dbReference type="RefSeq" id="WP_073372359.1">
    <property type="nucleotide sequence ID" value="NZ_CP017813.1"/>
</dbReference>
<dbReference type="OrthoDB" id="398361at2"/>
<feature type="transmembrane region" description="Helical" evidence="5">
    <location>
        <begin position="110"/>
        <end position="130"/>
    </location>
</feature>
<feature type="transmembrane region" description="Helical" evidence="5">
    <location>
        <begin position="6"/>
        <end position="27"/>
    </location>
</feature>
<feature type="transmembrane region" description="Helical" evidence="5">
    <location>
        <begin position="142"/>
        <end position="163"/>
    </location>
</feature>
<proteinExistence type="predicted"/>
<protein>
    <recommendedName>
        <fullName evidence="8">PQ loop repeat protein</fullName>
    </recommendedName>
</protein>
<keyword evidence="7" id="KW-1185">Reference proteome</keyword>
<dbReference type="InterPro" id="IPR006603">
    <property type="entry name" value="PQ-loop_rpt"/>
</dbReference>
<reference evidence="7" key="1">
    <citation type="submission" date="2016-10" db="EMBL/GenBank/DDBJ databases">
        <authorList>
            <person name="Beylefeld A."/>
            <person name="Abolnik C."/>
        </authorList>
    </citation>
    <scope>NUCLEOTIDE SEQUENCE [LARGE SCALE GENOMIC DNA]</scope>
    <source>
        <strain evidence="7">B359_6</strain>
    </source>
</reference>
<evidence type="ECO:0000256" key="2">
    <source>
        <dbReference type="ARBA" id="ARBA00022692"/>
    </source>
</evidence>
<dbReference type="EMBL" id="CP017813">
    <property type="protein sequence ID" value="APJ38356.1"/>
    <property type="molecule type" value="Genomic_DNA"/>
</dbReference>
<accession>A0A1L4FRX6</accession>
<comment type="subcellular location">
    <subcellularLocation>
        <location evidence="1">Membrane</location>
        <topology evidence="1">Multi-pass membrane protein</topology>
    </subcellularLocation>
</comment>
<evidence type="ECO:0000313" key="7">
    <source>
        <dbReference type="Proteomes" id="UP000184322"/>
    </source>
</evidence>
<evidence type="ECO:0000256" key="1">
    <source>
        <dbReference type="ARBA" id="ARBA00004141"/>
    </source>
</evidence>
<keyword evidence="3 5" id="KW-1133">Transmembrane helix</keyword>
<name>A0A1L4FRX6_9BACT</name>
<dbReference type="GO" id="GO:0016020">
    <property type="term" value="C:membrane"/>
    <property type="evidence" value="ECO:0007669"/>
    <property type="project" value="UniProtKB-SubCell"/>
</dbReference>
<keyword evidence="2 5" id="KW-0812">Transmembrane</keyword>
<organism evidence="6 7">
    <name type="scientific">Mycoplasmopsis pullorum</name>
    <dbReference type="NCBI Taxonomy" id="48003"/>
    <lineage>
        <taxon>Bacteria</taxon>
        <taxon>Bacillati</taxon>
        <taxon>Mycoplasmatota</taxon>
        <taxon>Mycoplasmoidales</taxon>
        <taxon>Metamycoplasmataceae</taxon>
        <taxon>Mycoplasmopsis</taxon>
    </lineage>
</organism>
<feature type="transmembrane region" description="Helical" evidence="5">
    <location>
        <begin position="74"/>
        <end position="98"/>
    </location>
</feature>
<evidence type="ECO:0000256" key="5">
    <source>
        <dbReference type="SAM" id="Phobius"/>
    </source>
</evidence>
<evidence type="ECO:0008006" key="8">
    <source>
        <dbReference type="Google" id="ProtNLM"/>
    </source>
</evidence>